<feature type="domain" description="Pectinesterase inhibitor" evidence="2">
    <location>
        <begin position="173"/>
        <end position="321"/>
    </location>
</feature>
<organism evidence="3 4">
    <name type="scientific">Citrus x changshan-huyou</name>
    <dbReference type="NCBI Taxonomy" id="2935761"/>
    <lineage>
        <taxon>Eukaryota</taxon>
        <taxon>Viridiplantae</taxon>
        <taxon>Streptophyta</taxon>
        <taxon>Embryophyta</taxon>
        <taxon>Tracheophyta</taxon>
        <taxon>Spermatophyta</taxon>
        <taxon>Magnoliopsida</taxon>
        <taxon>eudicotyledons</taxon>
        <taxon>Gunneridae</taxon>
        <taxon>Pentapetalae</taxon>
        <taxon>rosids</taxon>
        <taxon>malvids</taxon>
        <taxon>Sapindales</taxon>
        <taxon>Rutaceae</taxon>
        <taxon>Aurantioideae</taxon>
        <taxon>Citrus</taxon>
    </lineage>
</organism>
<feature type="chain" id="PRO_5042981084" description="Pectinesterase inhibitor domain-containing protein" evidence="1">
    <location>
        <begin position="24"/>
        <end position="327"/>
    </location>
</feature>
<dbReference type="SMART" id="SM00856">
    <property type="entry name" value="PMEI"/>
    <property type="match status" value="2"/>
</dbReference>
<evidence type="ECO:0000256" key="1">
    <source>
        <dbReference type="SAM" id="SignalP"/>
    </source>
</evidence>
<dbReference type="GO" id="GO:0004857">
    <property type="term" value="F:enzyme inhibitor activity"/>
    <property type="evidence" value="ECO:0007669"/>
    <property type="project" value="InterPro"/>
</dbReference>
<name>A0AAP0MQA2_9ROSI</name>
<feature type="signal peptide" evidence="1">
    <location>
        <begin position="1"/>
        <end position="23"/>
    </location>
</feature>
<feature type="domain" description="Pectinesterase inhibitor" evidence="2">
    <location>
        <begin position="29"/>
        <end position="170"/>
    </location>
</feature>
<dbReference type="PANTHER" id="PTHR31890">
    <property type="entry name" value="PLANT INVERTASE/PECTIN METHYLESTERASE INHIBITOR SUPERFAMILY PROTEIN"/>
    <property type="match status" value="1"/>
</dbReference>
<dbReference type="EMBL" id="JBCGBO010000003">
    <property type="protein sequence ID" value="KAK9216383.1"/>
    <property type="molecule type" value="Genomic_DNA"/>
</dbReference>
<evidence type="ECO:0000313" key="3">
    <source>
        <dbReference type="EMBL" id="KAK9216383.1"/>
    </source>
</evidence>
<gene>
    <name evidence="3" type="ORF">WN944_008392</name>
</gene>
<comment type="caution">
    <text evidence="3">The sequence shown here is derived from an EMBL/GenBank/DDBJ whole genome shotgun (WGS) entry which is preliminary data.</text>
</comment>
<evidence type="ECO:0000313" key="4">
    <source>
        <dbReference type="Proteomes" id="UP001428341"/>
    </source>
</evidence>
<dbReference type="InterPro" id="IPR035513">
    <property type="entry name" value="Invertase/methylesterase_inhib"/>
</dbReference>
<proteinExistence type="predicted"/>
<dbReference type="NCBIfam" id="TIGR01614">
    <property type="entry name" value="PME_inhib"/>
    <property type="match status" value="2"/>
</dbReference>
<dbReference type="Gene3D" id="1.20.140.40">
    <property type="entry name" value="Invertase/pectin methylesterase inhibitor family protein"/>
    <property type="match status" value="2"/>
</dbReference>
<evidence type="ECO:0000259" key="2">
    <source>
        <dbReference type="SMART" id="SM00856"/>
    </source>
</evidence>
<dbReference type="Pfam" id="PF04043">
    <property type="entry name" value="PMEI"/>
    <property type="match status" value="2"/>
</dbReference>
<dbReference type="SUPFAM" id="SSF101148">
    <property type="entry name" value="Plant invertase/pectin methylesterase inhibitor"/>
    <property type="match status" value="2"/>
</dbReference>
<accession>A0AAP0MQA2</accession>
<sequence>MKHVAAAAIALFLIIHSPSQTDARILKNSPSTLVDSVCKNALNYSDCVSALESDPQTPSASDLKALAKIAFAIAVTNTTNGKDYIAKMAKDSSTATSLVPALKQCVSDYESAVVSFDSAKVELDEDVMSANYDAKAAGDSAVSCETSLNSTRLDVPSVRARNYYVNLFTSNWPSASLVDDVCKKSDTTYGDCVSTLESDPRTRTASDLRSLARIVLETAHANTTKSKEHFEILAKSSMTAPDLMAALKKCIFGYDRAAALFSSSRMKIDLDITAASYDAIAAHAGALFCAYQYNSTTRIDVQTIRARNIYLESYATIAFVIINQLGG</sequence>
<dbReference type="CDD" id="cd15795">
    <property type="entry name" value="PMEI-Pla_a_1_like"/>
    <property type="match status" value="2"/>
</dbReference>
<dbReference type="InterPro" id="IPR034088">
    <property type="entry name" value="Pla_a_1-like"/>
</dbReference>
<dbReference type="InterPro" id="IPR006501">
    <property type="entry name" value="Pectinesterase_inhib_dom"/>
</dbReference>
<keyword evidence="1" id="KW-0732">Signal</keyword>
<protein>
    <recommendedName>
        <fullName evidence="2">Pectinesterase inhibitor domain-containing protein</fullName>
    </recommendedName>
</protein>
<dbReference type="AlphaFoldDB" id="A0AAP0MQA2"/>
<dbReference type="Proteomes" id="UP001428341">
    <property type="component" value="Unassembled WGS sequence"/>
</dbReference>
<reference evidence="3 4" key="1">
    <citation type="submission" date="2024-05" db="EMBL/GenBank/DDBJ databases">
        <title>Haplotype-resolved chromosome-level genome assembly of Huyou (Citrus changshanensis).</title>
        <authorList>
            <person name="Miao C."/>
            <person name="Chen W."/>
            <person name="Wu Y."/>
            <person name="Wang L."/>
            <person name="Zhao S."/>
            <person name="Grierson D."/>
            <person name="Xu C."/>
            <person name="Chen K."/>
        </authorList>
    </citation>
    <scope>NUCLEOTIDE SEQUENCE [LARGE SCALE GENOMIC DNA]</scope>
    <source>
        <strain evidence="3">01-14</strain>
        <tissue evidence="3">Leaf</tissue>
    </source>
</reference>
<keyword evidence="4" id="KW-1185">Reference proteome</keyword>
<dbReference type="PANTHER" id="PTHR31890:SF9">
    <property type="entry name" value="PLANT INVERTASE_PECTIN METHYLESTERASE INHIBITOR SUPERFAMILY PROTEIN"/>
    <property type="match status" value="1"/>
</dbReference>